<keyword evidence="10" id="KW-0677">Repeat</keyword>
<dbReference type="EC" id="2.7.11.1" evidence="2"/>
<evidence type="ECO:0000256" key="10">
    <source>
        <dbReference type="ARBA" id="ARBA00022737"/>
    </source>
</evidence>
<evidence type="ECO:0000313" key="22">
    <source>
        <dbReference type="Proteomes" id="UP001054252"/>
    </source>
</evidence>
<dbReference type="InterPro" id="IPR000719">
    <property type="entry name" value="Prot_kinase_dom"/>
</dbReference>
<keyword evidence="5" id="KW-0597">Phosphoprotein</keyword>
<dbReference type="PANTHER" id="PTHR48055">
    <property type="entry name" value="LEUCINE-RICH REPEAT RECEPTOR PROTEIN KINASE EMS1"/>
    <property type="match status" value="1"/>
</dbReference>
<dbReference type="SMART" id="SM00220">
    <property type="entry name" value="S_TKc"/>
    <property type="match status" value="1"/>
</dbReference>
<evidence type="ECO:0000256" key="17">
    <source>
        <dbReference type="ARBA" id="ARBA00023180"/>
    </source>
</evidence>
<keyword evidence="22" id="KW-1185">Reference proteome</keyword>
<evidence type="ECO:0000256" key="7">
    <source>
        <dbReference type="ARBA" id="ARBA00022679"/>
    </source>
</evidence>
<dbReference type="PROSITE" id="PS00108">
    <property type="entry name" value="PROTEIN_KINASE_ST"/>
    <property type="match status" value="1"/>
</dbReference>
<dbReference type="AlphaFoldDB" id="A0AAV5LDG7"/>
<accession>A0AAV5LDG7</accession>
<dbReference type="GO" id="GO:0004674">
    <property type="term" value="F:protein serine/threonine kinase activity"/>
    <property type="evidence" value="ECO:0007669"/>
    <property type="project" value="UniProtKB-KW"/>
</dbReference>
<comment type="caution">
    <text evidence="21">The sequence shown here is derived from an EMBL/GenBank/DDBJ whole genome shotgun (WGS) entry which is preliminary data.</text>
</comment>
<dbReference type="Pfam" id="PF00069">
    <property type="entry name" value="Pkinase"/>
    <property type="match status" value="1"/>
</dbReference>
<dbReference type="SUPFAM" id="SSF56112">
    <property type="entry name" value="Protein kinase-like (PK-like)"/>
    <property type="match status" value="1"/>
</dbReference>
<evidence type="ECO:0000256" key="19">
    <source>
        <dbReference type="ARBA" id="ARBA00048679"/>
    </source>
</evidence>
<keyword evidence="11" id="KW-0547">Nucleotide-binding</keyword>
<keyword evidence="13" id="KW-0067">ATP-binding</keyword>
<keyword evidence="16" id="KW-0675">Receptor</keyword>
<evidence type="ECO:0000256" key="18">
    <source>
        <dbReference type="ARBA" id="ARBA00047899"/>
    </source>
</evidence>
<keyword evidence="12" id="KW-0418">Kinase</keyword>
<evidence type="ECO:0000313" key="21">
    <source>
        <dbReference type="EMBL" id="GKV35032.1"/>
    </source>
</evidence>
<dbReference type="GO" id="GO:0005524">
    <property type="term" value="F:ATP binding"/>
    <property type="evidence" value="ECO:0007669"/>
    <property type="project" value="UniProtKB-KW"/>
</dbReference>
<dbReference type="InterPro" id="IPR011009">
    <property type="entry name" value="Kinase-like_dom_sf"/>
</dbReference>
<comment type="catalytic activity">
    <reaction evidence="19">
        <text>L-seryl-[protein] + ATP = O-phospho-L-seryl-[protein] + ADP + H(+)</text>
        <dbReference type="Rhea" id="RHEA:17989"/>
        <dbReference type="Rhea" id="RHEA-COMP:9863"/>
        <dbReference type="Rhea" id="RHEA-COMP:11604"/>
        <dbReference type="ChEBI" id="CHEBI:15378"/>
        <dbReference type="ChEBI" id="CHEBI:29999"/>
        <dbReference type="ChEBI" id="CHEBI:30616"/>
        <dbReference type="ChEBI" id="CHEBI:83421"/>
        <dbReference type="ChEBI" id="CHEBI:456216"/>
        <dbReference type="EC" id="2.7.11.1"/>
    </reaction>
</comment>
<gene>
    <name evidence="21" type="ORF">SLEP1_g43352</name>
</gene>
<dbReference type="PROSITE" id="PS50011">
    <property type="entry name" value="PROTEIN_KINASE_DOM"/>
    <property type="match status" value="1"/>
</dbReference>
<protein>
    <recommendedName>
        <fullName evidence="2">non-specific serine/threonine protein kinase</fullName>
        <ecNumber evidence="2">2.7.11.1</ecNumber>
    </recommendedName>
</protein>
<feature type="domain" description="Protein kinase" evidence="20">
    <location>
        <begin position="1"/>
        <end position="218"/>
    </location>
</feature>
<keyword evidence="8" id="KW-0812">Transmembrane</keyword>
<keyword evidence="3" id="KW-1003">Cell membrane</keyword>
<evidence type="ECO:0000256" key="12">
    <source>
        <dbReference type="ARBA" id="ARBA00022777"/>
    </source>
</evidence>
<keyword evidence="9" id="KW-0732">Signal</keyword>
<keyword evidence="14" id="KW-1133">Transmembrane helix</keyword>
<keyword evidence="4" id="KW-0723">Serine/threonine-protein kinase</keyword>
<sequence>MYLSIDLKEKSQVEDHSETSLLNHLLETLPYVILQRLDIVIDVASALEYLHHGHSISIIHCDLKPSNVLLDEDMVAHVGDFGLAKLLGEGASVMQTMQIATIGYMAPEYGSLGMVSTKGDVYSYGILVMETCTRRKPMDKMFIGEMSLKTWVNESLCCSQIEVVDANLMAEEEHFIAKANCVSSVLEVALNCCAEAPKVRRNMMDVAAMLKKIKNQYLKEIGN</sequence>
<evidence type="ECO:0000256" key="11">
    <source>
        <dbReference type="ARBA" id="ARBA00022741"/>
    </source>
</evidence>
<evidence type="ECO:0000259" key="20">
    <source>
        <dbReference type="PROSITE" id="PS50011"/>
    </source>
</evidence>
<keyword evidence="7" id="KW-0808">Transferase</keyword>
<evidence type="ECO:0000256" key="9">
    <source>
        <dbReference type="ARBA" id="ARBA00022729"/>
    </source>
</evidence>
<evidence type="ECO:0000256" key="13">
    <source>
        <dbReference type="ARBA" id="ARBA00022840"/>
    </source>
</evidence>
<dbReference type="FunFam" id="1.10.510.10:FF:000358">
    <property type="entry name" value="Putative leucine-rich repeat receptor-like serine/threonine-protein kinase"/>
    <property type="match status" value="1"/>
</dbReference>
<dbReference type="InterPro" id="IPR051564">
    <property type="entry name" value="LRR_receptor-like_kinase"/>
</dbReference>
<evidence type="ECO:0000256" key="8">
    <source>
        <dbReference type="ARBA" id="ARBA00022692"/>
    </source>
</evidence>
<dbReference type="Proteomes" id="UP001054252">
    <property type="component" value="Unassembled WGS sequence"/>
</dbReference>
<evidence type="ECO:0000256" key="15">
    <source>
        <dbReference type="ARBA" id="ARBA00023136"/>
    </source>
</evidence>
<evidence type="ECO:0000256" key="14">
    <source>
        <dbReference type="ARBA" id="ARBA00022989"/>
    </source>
</evidence>
<dbReference type="Gene3D" id="1.10.510.10">
    <property type="entry name" value="Transferase(Phosphotransferase) domain 1"/>
    <property type="match status" value="1"/>
</dbReference>
<proteinExistence type="predicted"/>
<evidence type="ECO:0000256" key="5">
    <source>
        <dbReference type="ARBA" id="ARBA00022553"/>
    </source>
</evidence>
<comment type="subcellular location">
    <subcellularLocation>
        <location evidence="1">Cell membrane</location>
        <topology evidence="1">Single-pass membrane protein</topology>
    </subcellularLocation>
</comment>
<evidence type="ECO:0000256" key="3">
    <source>
        <dbReference type="ARBA" id="ARBA00022475"/>
    </source>
</evidence>
<dbReference type="GO" id="GO:0005886">
    <property type="term" value="C:plasma membrane"/>
    <property type="evidence" value="ECO:0007669"/>
    <property type="project" value="UniProtKB-SubCell"/>
</dbReference>
<organism evidence="21 22">
    <name type="scientific">Rubroshorea leprosula</name>
    <dbReference type="NCBI Taxonomy" id="152421"/>
    <lineage>
        <taxon>Eukaryota</taxon>
        <taxon>Viridiplantae</taxon>
        <taxon>Streptophyta</taxon>
        <taxon>Embryophyta</taxon>
        <taxon>Tracheophyta</taxon>
        <taxon>Spermatophyta</taxon>
        <taxon>Magnoliopsida</taxon>
        <taxon>eudicotyledons</taxon>
        <taxon>Gunneridae</taxon>
        <taxon>Pentapetalae</taxon>
        <taxon>rosids</taxon>
        <taxon>malvids</taxon>
        <taxon>Malvales</taxon>
        <taxon>Dipterocarpaceae</taxon>
        <taxon>Rubroshorea</taxon>
    </lineage>
</organism>
<evidence type="ECO:0000256" key="4">
    <source>
        <dbReference type="ARBA" id="ARBA00022527"/>
    </source>
</evidence>
<comment type="catalytic activity">
    <reaction evidence="18">
        <text>L-threonyl-[protein] + ATP = O-phospho-L-threonyl-[protein] + ADP + H(+)</text>
        <dbReference type="Rhea" id="RHEA:46608"/>
        <dbReference type="Rhea" id="RHEA-COMP:11060"/>
        <dbReference type="Rhea" id="RHEA-COMP:11605"/>
        <dbReference type="ChEBI" id="CHEBI:15378"/>
        <dbReference type="ChEBI" id="CHEBI:30013"/>
        <dbReference type="ChEBI" id="CHEBI:30616"/>
        <dbReference type="ChEBI" id="CHEBI:61977"/>
        <dbReference type="ChEBI" id="CHEBI:456216"/>
        <dbReference type="EC" id="2.7.11.1"/>
    </reaction>
</comment>
<keyword evidence="6" id="KW-0433">Leucine-rich repeat</keyword>
<dbReference type="EMBL" id="BPVZ01000108">
    <property type="protein sequence ID" value="GKV35032.1"/>
    <property type="molecule type" value="Genomic_DNA"/>
</dbReference>
<dbReference type="InterPro" id="IPR008271">
    <property type="entry name" value="Ser/Thr_kinase_AS"/>
</dbReference>
<evidence type="ECO:0000256" key="16">
    <source>
        <dbReference type="ARBA" id="ARBA00023170"/>
    </source>
</evidence>
<evidence type="ECO:0000256" key="6">
    <source>
        <dbReference type="ARBA" id="ARBA00022614"/>
    </source>
</evidence>
<keyword evidence="15" id="KW-0472">Membrane</keyword>
<evidence type="ECO:0000256" key="1">
    <source>
        <dbReference type="ARBA" id="ARBA00004162"/>
    </source>
</evidence>
<dbReference type="PANTHER" id="PTHR48055:SF57">
    <property type="entry name" value="PROTEIN KINASE DOMAIN-CONTAINING PROTEIN"/>
    <property type="match status" value="1"/>
</dbReference>
<reference evidence="21 22" key="1">
    <citation type="journal article" date="2021" name="Commun. Biol.">
        <title>The genome of Shorea leprosula (Dipterocarpaceae) highlights the ecological relevance of drought in aseasonal tropical rainforests.</title>
        <authorList>
            <person name="Ng K.K.S."/>
            <person name="Kobayashi M.J."/>
            <person name="Fawcett J.A."/>
            <person name="Hatakeyama M."/>
            <person name="Paape T."/>
            <person name="Ng C.H."/>
            <person name="Ang C.C."/>
            <person name="Tnah L.H."/>
            <person name="Lee C.T."/>
            <person name="Nishiyama T."/>
            <person name="Sese J."/>
            <person name="O'Brien M.J."/>
            <person name="Copetti D."/>
            <person name="Mohd Noor M.I."/>
            <person name="Ong R.C."/>
            <person name="Putra M."/>
            <person name="Sireger I.Z."/>
            <person name="Indrioko S."/>
            <person name="Kosugi Y."/>
            <person name="Izuno A."/>
            <person name="Isagi Y."/>
            <person name="Lee S.L."/>
            <person name="Shimizu K.K."/>
        </authorList>
    </citation>
    <scope>NUCLEOTIDE SEQUENCE [LARGE SCALE GENOMIC DNA]</scope>
    <source>
        <strain evidence="21">214</strain>
    </source>
</reference>
<evidence type="ECO:0000256" key="2">
    <source>
        <dbReference type="ARBA" id="ARBA00012513"/>
    </source>
</evidence>
<name>A0AAV5LDG7_9ROSI</name>
<keyword evidence="17" id="KW-0325">Glycoprotein</keyword>